<dbReference type="Gene3D" id="3.40.50.300">
    <property type="entry name" value="P-loop containing nucleotide triphosphate hydrolases"/>
    <property type="match status" value="1"/>
</dbReference>
<dbReference type="InterPro" id="IPR009000">
    <property type="entry name" value="Transl_B-barrel_sf"/>
</dbReference>
<protein>
    <submittedName>
        <fullName evidence="7">Selenocysteine-specific translation elongation factor</fullName>
    </submittedName>
</protein>
<evidence type="ECO:0000256" key="4">
    <source>
        <dbReference type="ARBA" id="ARBA00022917"/>
    </source>
</evidence>
<accession>A0A3D8J5X2</accession>
<keyword evidence="2" id="KW-0963">Cytoplasm</keyword>
<dbReference type="EMBL" id="NXLX01000015">
    <property type="protein sequence ID" value="RDU72848.1"/>
    <property type="molecule type" value="Genomic_DNA"/>
</dbReference>
<feature type="domain" description="Tr-type G" evidence="6">
    <location>
        <begin position="2"/>
        <end position="174"/>
    </location>
</feature>
<evidence type="ECO:0000313" key="7">
    <source>
        <dbReference type="EMBL" id="RDU72848.1"/>
    </source>
</evidence>
<dbReference type="CDD" id="cd04171">
    <property type="entry name" value="SelB"/>
    <property type="match status" value="1"/>
</dbReference>
<dbReference type="GO" id="GO:0003746">
    <property type="term" value="F:translation elongation factor activity"/>
    <property type="evidence" value="ECO:0007669"/>
    <property type="project" value="UniProtKB-KW"/>
</dbReference>
<evidence type="ECO:0000256" key="1">
    <source>
        <dbReference type="ARBA" id="ARBA00004496"/>
    </source>
</evidence>
<dbReference type="SUPFAM" id="SSF50465">
    <property type="entry name" value="EF-Tu/eEF-1alpha/eIF2-gamma C-terminal domain"/>
    <property type="match status" value="1"/>
</dbReference>
<dbReference type="Gene3D" id="2.40.30.10">
    <property type="entry name" value="Translation factors"/>
    <property type="match status" value="1"/>
</dbReference>
<dbReference type="GO" id="GO:0005737">
    <property type="term" value="C:cytoplasm"/>
    <property type="evidence" value="ECO:0007669"/>
    <property type="project" value="UniProtKB-SubCell"/>
</dbReference>
<dbReference type="SUPFAM" id="SSF52540">
    <property type="entry name" value="P-loop containing nucleoside triphosphate hydrolases"/>
    <property type="match status" value="1"/>
</dbReference>
<dbReference type="GO" id="GO:0005525">
    <property type="term" value="F:GTP binding"/>
    <property type="evidence" value="ECO:0007669"/>
    <property type="project" value="UniProtKB-KW"/>
</dbReference>
<keyword evidence="5" id="KW-0342">GTP-binding</keyword>
<dbReference type="InterPro" id="IPR009001">
    <property type="entry name" value="Transl_elong_EF1A/Init_IF2_C"/>
</dbReference>
<dbReference type="PANTHER" id="PTHR43721:SF11">
    <property type="entry name" value="SELENOCYSTEINE-SPECIFIC ELONGATION FACTOR"/>
    <property type="match status" value="1"/>
</dbReference>
<evidence type="ECO:0000256" key="5">
    <source>
        <dbReference type="ARBA" id="ARBA00023134"/>
    </source>
</evidence>
<dbReference type="InterPro" id="IPR000795">
    <property type="entry name" value="T_Tr_GTP-bd_dom"/>
</dbReference>
<comment type="subcellular location">
    <subcellularLocation>
        <location evidence="1">Cytoplasm</location>
    </subcellularLocation>
</comment>
<dbReference type="Pfam" id="PF00009">
    <property type="entry name" value="GTP_EFTU"/>
    <property type="match status" value="1"/>
</dbReference>
<evidence type="ECO:0000256" key="3">
    <source>
        <dbReference type="ARBA" id="ARBA00022741"/>
    </source>
</evidence>
<keyword evidence="3" id="KW-0547">Nucleotide-binding</keyword>
<dbReference type="AlphaFoldDB" id="A0A3D8J5X2"/>
<proteinExistence type="predicted"/>
<dbReference type="OrthoDB" id="9803139at2"/>
<dbReference type="RefSeq" id="WP_115579378.1">
    <property type="nucleotide sequence ID" value="NZ_NXLX01000015.1"/>
</dbReference>
<dbReference type="InterPro" id="IPR027417">
    <property type="entry name" value="P-loop_NTPase"/>
</dbReference>
<evidence type="ECO:0000256" key="2">
    <source>
        <dbReference type="ARBA" id="ARBA00022490"/>
    </source>
</evidence>
<name>A0A3D8J5X2_9HELI</name>
<dbReference type="PROSITE" id="PS51722">
    <property type="entry name" value="G_TR_2"/>
    <property type="match status" value="1"/>
</dbReference>
<sequence>MDNDIIVGLGGHIDHGKTSLIKCLNGFDGDESAEEKERGITLDISFSDLKTPKRNIAFIDVPGHQKLIKNMIAGAFGIDVLLLVVAYDDGIMPQTIEHLEIANFLGIKQAICVITKIDLCDDEEKLKGLHQEIKILFDGFKDIALEKIVYFSVKHKQSHQVLIEVLDNLSKINKNSANFFRYYIDRSFTLKGIGSVVSGSVVSGKISCDSKVYICELQKELPIKSLQMHNKNILEALPSHRVAISIGGVSSGELQRGYLITQKGFLRGFDVIDVVLFPLYDEELHNKSFQFFIGTKRCKVKVFVLYRENDRVFATLKTDEKIFSIFKEKFILRDEQKNVAGGMVLNPIADPIKKSQKILLLNALLQEDFLGAFGLFSLAHKRGFGLISSMQRFGLEHKEVVEIAKKVSKSFFDERNLVLFHQESLEFLKKAILDIFNKNSLALLSSKTLSFKITWASEGVLSFVLEELLQSGQIAKKHNLFISNVNKIGDLQTYVRDKIYGILLDEGLSPRAPYNIYDSLDIDRKSGDDALKALCASQKVVRLTHNLFVSSWALQNALKQMRELLQRNGYLDLEILRNSWGISRKYLVAYLDYLDGFSDILNDCGKRVLRYAH</sequence>
<reference evidence="7 8" key="1">
    <citation type="submission" date="2018-04" db="EMBL/GenBank/DDBJ databases">
        <title>Novel Campyloabacter and Helicobacter Species and Strains.</title>
        <authorList>
            <person name="Mannion A.J."/>
            <person name="Shen Z."/>
            <person name="Fox J.G."/>
        </authorList>
    </citation>
    <scope>NUCLEOTIDE SEQUENCE [LARGE SCALE GENOMIC DNA]</scope>
    <source>
        <strain evidence="7 8">MIT 04-9362</strain>
    </source>
</reference>
<dbReference type="SUPFAM" id="SSF50447">
    <property type="entry name" value="Translation proteins"/>
    <property type="match status" value="1"/>
</dbReference>
<keyword evidence="7" id="KW-0251">Elongation factor</keyword>
<dbReference type="GO" id="GO:0003723">
    <property type="term" value="F:RNA binding"/>
    <property type="evidence" value="ECO:0007669"/>
    <property type="project" value="InterPro"/>
</dbReference>
<gene>
    <name evidence="7" type="primary">selB</name>
    <name evidence="7" type="ORF">CQA57_06145</name>
</gene>
<comment type="caution">
    <text evidence="7">The sequence shown here is derived from an EMBL/GenBank/DDBJ whole genome shotgun (WGS) entry which is preliminary data.</text>
</comment>
<dbReference type="InterPro" id="IPR015191">
    <property type="entry name" value="SelB_WHD4"/>
</dbReference>
<dbReference type="Pfam" id="PF09107">
    <property type="entry name" value="WHD_3rd_SelB"/>
    <property type="match status" value="1"/>
</dbReference>
<dbReference type="PANTHER" id="PTHR43721">
    <property type="entry name" value="ELONGATION FACTOR TU-RELATED"/>
    <property type="match status" value="1"/>
</dbReference>
<dbReference type="GO" id="GO:0001514">
    <property type="term" value="P:selenocysteine incorporation"/>
    <property type="evidence" value="ECO:0007669"/>
    <property type="project" value="InterPro"/>
</dbReference>
<evidence type="ECO:0000313" key="8">
    <source>
        <dbReference type="Proteomes" id="UP000256695"/>
    </source>
</evidence>
<organism evidence="7 8">
    <name type="scientific">Helicobacter anseris</name>
    <dbReference type="NCBI Taxonomy" id="375926"/>
    <lineage>
        <taxon>Bacteria</taxon>
        <taxon>Pseudomonadati</taxon>
        <taxon>Campylobacterota</taxon>
        <taxon>Epsilonproteobacteria</taxon>
        <taxon>Campylobacterales</taxon>
        <taxon>Helicobacteraceae</taxon>
        <taxon>Helicobacter</taxon>
    </lineage>
</organism>
<dbReference type="Proteomes" id="UP000256695">
    <property type="component" value="Unassembled WGS sequence"/>
</dbReference>
<dbReference type="GO" id="GO:0003924">
    <property type="term" value="F:GTPase activity"/>
    <property type="evidence" value="ECO:0007669"/>
    <property type="project" value="InterPro"/>
</dbReference>
<keyword evidence="4" id="KW-0648">Protein biosynthesis</keyword>
<keyword evidence="8" id="KW-1185">Reference proteome</keyword>
<dbReference type="InterPro" id="IPR004535">
    <property type="entry name" value="Transl_elong_SelB"/>
</dbReference>
<dbReference type="NCBIfam" id="TIGR00475">
    <property type="entry name" value="selB"/>
    <property type="match status" value="1"/>
</dbReference>
<dbReference type="InterPro" id="IPR036390">
    <property type="entry name" value="WH_DNA-bd_sf"/>
</dbReference>
<dbReference type="InterPro" id="IPR050055">
    <property type="entry name" value="EF-Tu_GTPase"/>
</dbReference>
<evidence type="ECO:0000259" key="6">
    <source>
        <dbReference type="PROSITE" id="PS51722"/>
    </source>
</evidence>
<dbReference type="SUPFAM" id="SSF46785">
    <property type="entry name" value="Winged helix' DNA-binding domain"/>
    <property type="match status" value="1"/>
</dbReference>